<dbReference type="AlphaFoldDB" id="A0A9N9LL80"/>
<feature type="domain" description="Nephrocystin 3-like N-terminal" evidence="2">
    <location>
        <begin position="288"/>
        <end position="430"/>
    </location>
</feature>
<comment type="caution">
    <text evidence="3">The sequence shown here is derived from an EMBL/GenBank/DDBJ whole genome shotgun (WGS) entry which is preliminary data.</text>
</comment>
<sequence>MLIKQVRPITDEDTGLRVLHKPVVEETTENQAPIIDIVAIHGIGAHPVDTWCKKVGTGETSHYVNWLEKEDMLPSVVPNARIMRYGYMSRWYGDDAIRQKATTVADRLLISLKRKRRGPALQSRSLIFVAHCFGGLAVLQALLNAERFPDDWPGIYSATCGIVFLGTPFRGAPGLTLSELLKAVDAEYQDTIQGEILRILEPDDESLLEMVHVFEKIQAKSLQRANIICFFEQKPCNVKAILGKEEKKSFAVLEGSGCLGLAQKIGLQRNHFDINKFGKPTDEEYLTEGSGILWIKGKPGSGKSTLLEFLLRHFKKQALYQESIQLSFFLHGRGTVLQKSRLGMYRSLLHQLLRTAPTAQAEFRHAFQERSRSQGDPGEDWNWHTNELRTFFVNAVEHVAKTQPVNIFVDALDEANDGTSDQKTSYQIVSDFHDLNDLLCRQHLRSTICFSCRHFPIVADNQGRDICVENENHKDISDYVYDELHRRLSVNEIEKQYLVELQNTIVERAQGVFQWATLAVGLAVQHHNNGIPSDEISQMLAKVPEELGGVYRHILSEVVDKNSYKRTLRLMRCVYLAERPLTVTEIYFAMYLPDTEVLGVEPSRLNLSLPTYVVERQITSLSGGLIELRQHDKNQIIQFIHQSVNDFILRDGLQLLDELDSQDLIGQGHYQLSLICGNYMKMSEIVKQDRC</sequence>
<dbReference type="InterPro" id="IPR029058">
    <property type="entry name" value="AB_hydrolase_fold"/>
</dbReference>
<name>A0A9N9LL80_9HELO</name>
<dbReference type="PANTHER" id="PTHR10039:SF5">
    <property type="entry name" value="NACHT DOMAIN-CONTAINING PROTEIN"/>
    <property type="match status" value="1"/>
</dbReference>
<dbReference type="PANTHER" id="PTHR10039">
    <property type="entry name" value="AMELOGENIN"/>
    <property type="match status" value="1"/>
</dbReference>
<organism evidence="3 4">
    <name type="scientific">Hymenoscyphus albidus</name>
    <dbReference type="NCBI Taxonomy" id="595503"/>
    <lineage>
        <taxon>Eukaryota</taxon>
        <taxon>Fungi</taxon>
        <taxon>Dikarya</taxon>
        <taxon>Ascomycota</taxon>
        <taxon>Pezizomycotina</taxon>
        <taxon>Leotiomycetes</taxon>
        <taxon>Helotiales</taxon>
        <taxon>Helotiaceae</taxon>
        <taxon>Hymenoscyphus</taxon>
    </lineage>
</organism>
<dbReference type="SUPFAM" id="SSF53474">
    <property type="entry name" value="alpha/beta-Hydrolases"/>
    <property type="match status" value="1"/>
</dbReference>
<keyword evidence="4" id="KW-1185">Reference proteome</keyword>
<dbReference type="Pfam" id="PF24883">
    <property type="entry name" value="NPHP3_N"/>
    <property type="match status" value="1"/>
</dbReference>
<evidence type="ECO:0000313" key="4">
    <source>
        <dbReference type="Proteomes" id="UP000701801"/>
    </source>
</evidence>
<dbReference type="Proteomes" id="UP000701801">
    <property type="component" value="Unassembled WGS sequence"/>
</dbReference>
<dbReference type="OrthoDB" id="194358at2759"/>
<keyword evidence="1" id="KW-0677">Repeat</keyword>
<dbReference type="InterPro" id="IPR056884">
    <property type="entry name" value="NPHP3-like_N"/>
</dbReference>
<evidence type="ECO:0000259" key="2">
    <source>
        <dbReference type="Pfam" id="PF24883"/>
    </source>
</evidence>
<dbReference type="SUPFAM" id="SSF52540">
    <property type="entry name" value="P-loop containing nucleoside triphosphate hydrolases"/>
    <property type="match status" value="1"/>
</dbReference>
<reference evidence="3" key="1">
    <citation type="submission" date="2021-07" db="EMBL/GenBank/DDBJ databases">
        <authorList>
            <person name="Durling M."/>
        </authorList>
    </citation>
    <scope>NUCLEOTIDE SEQUENCE</scope>
</reference>
<dbReference type="InterPro" id="IPR027417">
    <property type="entry name" value="P-loop_NTPase"/>
</dbReference>
<evidence type="ECO:0000256" key="1">
    <source>
        <dbReference type="ARBA" id="ARBA00022737"/>
    </source>
</evidence>
<dbReference type="Gene3D" id="3.40.50.300">
    <property type="entry name" value="P-loop containing nucleotide triphosphate hydrolases"/>
    <property type="match status" value="1"/>
</dbReference>
<dbReference type="EMBL" id="CAJVRM010000072">
    <property type="protein sequence ID" value="CAG8973536.1"/>
    <property type="molecule type" value="Genomic_DNA"/>
</dbReference>
<proteinExistence type="predicted"/>
<dbReference type="Gene3D" id="3.40.50.1820">
    <property type="entry name" value="alpha/beta hydrolase"/>
    <property type="match status" value="1"/>
</dbReference>
<protein>
    <recommendedName>
        <fullName evidence="2">Nephrocystin 3-like N-terminal domain-containing protein</fullName>
    </recommendedName>
</protein>
<evidence type="ECO:0000313" key="3">
    <source>
        <dbReference type="EMBL" id="CAG8973536.1"/>
    </source>
</evidence>
<accession>A0A9N9LL80</accession>
<gene>
    <name evidence="3" type="ORF">HYALB_00002862</name>
</gene>